<dbReference type="GO" id="GO:0015979">
    <property type="term" value="P:photosynthesis"/>
    <property type="evidence" value="ECO:0007669"/>
    <property type="project" value="InterPro"/>
</dbReference>
<dbReference type="GO" id="GO:0009523">
    <property type="term" value="C:photosystem II"/>
    <property type="evidence" value="ECO:0007669"/>
    <property type="project" value="InterPro"/>
</dbReference>
<proteinExistence type="predicted"/>
<dbReference type="PANTHER" id="PTHR31407:SF17">
    <property type="entry name" value="PSBP DOMAIN-CONTAINING PROTEIN 3, CHLOROPLASTIC"/>
    <property type="match status" value="1"/>
</dbReference>
<dbReference type="EMBL" id="JAQMWT010000036">
    <property type="protein sequence ID" value="KAJ8613115.1"/>
    <property type="molecule type" value="Genomic_DNA"/>
</dbReference>
<dbReference type="Proteomes" id="UP001230188">
    <property type="component" value="Unassembled WGS sequence"/>
</dbReference>
<dbReference type="PANTHER" id="PTHR31407">
    <property type="match status" value="1"/>
</dbReference>
<evidence type="ECO:0000313" key="3">
    <source>
        <dbReference type="Proteomes" id="UP001230188"/>
    </source>
</evidence>
<keyword evidence="3" id="KW-1185">Reference proteome</keyword>
<reference evidence="2" key="1">
    <citation type="submission" date="2023-01" db="EMBL/GenBank/DDBJ databases">
        <title>Metagenome sequencing of chrysophaentin producing Chrysophaeum taylorii.</title>
        <authorList>
            <person name="Davison J."/>
            <person name="Bewley C."/>
        </authorList>
    </citation>
    <scope>NUCLEOTIDE SEQUENCE</scope>
    <source>
        <strain evidence="2">NIES-1699</strain>
    </source>
</reference>
<evidence type="ECO:0000313" key="2">
    <source>
        <dbReference type="EMBL" id="KAJ8613115.1"/>
    </source>
</evidence>
<dbReference type="SUPFAM" id="SSF55724">
    <property type="entry name" value="Mog1p/PsbP-like"/>
    <property type="match status" value="1"/>
</dbReference>
<dbReference type="GO" id="GO:0005509">
    <property type="term" value="F:calcium ion binding"/>
    <property type="evidence" value="ECO:0007669"/>
    <property type="project" value="InterPro"/>
</dbReference>
<dbReference type="Gene3D" id="3.40.1000.10">
    <property type="entry name" value="Mog1/PsbP, alpha/beta/alpha sandwich"/>
    <property type="match status" value="1"/>
</dbReference>
<dbReference type="InterPro" id="IPR016123">
    <property type="entry name" value="Mog1/PsbP_a/b/a-sand"/>
</dbReference>
<feature type="domain" description="PsbP C-terminal" evidence="1">
    <location>
        <begin position="2"/>
        <end position="140"/>
    </location>
</feature>
<organism evidence="2 3">
    <name type="scientific">Chrysophaeum taylorii</name>
    <dbReference type="NCBI Taxonomy" id="2483200"/>
    <lineage>
        <taxon>Eukaryota</taxon>
        <taxon>Sar</taxon>
        <taxon>Stramenopiles</taxon>
        <taxon>Ochrophyta</taxon>
        <taxon>Pelagophyceae</taxon>
        <taxon>Pelagomonadales</taxon>
        <taxon>Pelagomonadaceae</taxon>
        <taxon>Chrysophaeum</taxon>
    </lineage>
</organism>
<protein>
    <recommendedName>
        <fullName evidence="1">PsbP C-terminal domain-containing protein</fullName>
    </recommendedName>
</protein>
<dbReference type="GO" id="GO:0019898">
    <property type="term" value="C:extrinsic component of membrane"/>
    <property type="evidence" value="ECO:0007669"/>
    <property type="project" value="InterPro"/>
</dbReference>
<evidence type="ECO:0000259" key="1">
    <source>
        <dbReference type="Pfam" id="PF01789"/>
    </source>
</evidence>
<dbReference type="InterPro" id="IPR002683">
    <property type="entry name" value="PsbP_C"/>
</dbReference>
<name>A0AAD7UPC6_9STRA</name>
<dbReference type="Pfam" id="PF01789">
    <property type="entry name" value="PsbP"/>
    <property type="match status" value="1"/>
</dbReference>
<sequence length="147" mass="16096">MFEVPESWAFLSDTNAAVSGGRRLVVYSDATNSDTNVFLLITPVRGDYTQLGSFGTLDAVQDTIVPRGPDIQSEVIASSSSAGRYNYEYTVQVPNQPKRHLRTIFTLMSDNIVTFNAQAREEDYTSDVATVLRDIAATFSTTKLSAA</sequence>
<comment type="caution">
    <text evidence="2">The sequence shown here is derived from an EMBL/GenBank/DDBJ whole genome shotgun (WGS) entry which is preliminary data.</text>
</comment>
<accession>A0AAD7UPC6</accession>
<gene>
    <name evidence="2" type="ORF">CTAYLR_004796</name>
</gene>
<dbReference type="AlphaFoldDB" id="A0AAD7UPC6"/>